<evidence type="ECO:0000256" key="1">
    <source>
        <dbReference type="SAM" id="MobiDB-lite"/>
    </source>
</evidence>
<evidence type="ECO:0000313" key="2">
    <source>
        <dbReference type="EMBL" id="ABP69220.1"/>
    </source>
</evidence>
<gene>
    <name evidence="2" type="ordered locus">Rsph17025_0310</name>
</gene>
<feature type="region of interest" description="Disordered" evidence="1">
    <location>
        <begin position="1"/>
        <end position="26"/>
    </location>
</feature>
<proteinExistence type="predicted"/>
<dbReference type="AlphaFoldDB" id="A4WPA6"/>
<dbReference type="KEGG" id="rsq:Rsph17025_0310"/>
<name>A4WPA6_CERS5</name>
<feature type="compositionally biased region" description="Basic and acidic residues" evidence="1">
    <location>
        <begin position="13"/>
        <end position="26"/>
    </location>
</feature>
<accession>A4WPA6</accession>
<dbReference type="HOGENOM" id="CLU_2357882_0_0_5"/>
<protein>
    <submittedName>
        <fullName evidence="2">Uncharacterized protein</fullName>
    </submittedName>
</protein>
<organism evidence="2">
    <name type="scientific">Cereibacter sphaeroides (strain ATCC 17025 / ATH 2.4.3)</name>
    <name type="common">Rhodobacter sphaeroides</name>
    <dbReference type="NCBI Taxonomy" id="349102"/>
    <lineage>
        <taxon>Bacteria</taxon>
        <taxon>Pseudomonadati</taxon>
        <taxon>Pseudomonadota</taxon>
        <taxon>Alphaproteobacteria</taxon>
        <taxon>Rhodobacterales</taxon>
        <taxon>Paracoccaceae</taxon>
        <taxon>Cereibacter</taxon>
    </lineage>
</organism>
<reference evidence="2" key="1">
    <citation type="submission" date="2007-04" db="EMBL/GenBank/DDBJ databases">
        <title>Complete sequence of chromosome of Rhodobacter sphaeroides ATCC 17025.</title>
        <authorList>
            <consortium name="US DOE Joint Genome Institute"/>
            <person name="Copeland A."/>
            <person name="Lucas S."/>
            <person name="Lapidus A."/>
            <person name="Barry K."/>
            <person name="Detter J.C."/>
            <person name="Glavina del Rio T."/>
            <person name="Hammon N."/>
            <person name="Israni S."/>
            <person name="Dalin E."/>
            <person name="Tice H."/>
            <person name="Pitluck S."/>
            <person name="Chertkov O."/>
            <person name="Brettin T."/>
            <person name="Bruce D."/>
            <person name="Han C."/>
            <person name="Schmutz J."/>
            <person name="Larimer F."/>
            <person name="Land M."/>
            <person name="Hauser L."/>
            <person name="Kyrpides N."/>
            <person name="Kim E."/>
            <person name="Richardson P."/>
            <person name="Mackenzie C."/>
            <person name="Choudhary M."/>
            <person name="Donohue T.J."/>
            <person name="Kaplan S."/>
        </authorList>
    </citation>
    <scope>NUCLEOTIDE SEQUENCE [LARGE SCALE GENOMIC DNA]</scope>
    <source>
        <strain evidence="2">ATCC 17025</strain>
    </source>
</reference>
<sequence length="96" mass="10225">MAVVGIARQRACTHHEPARQRGDHADLGAELVAHLSVRASQRSTGALRGQARQPSPLRDAVDLRLMQPAGLAGVLRPLVQQPGHQYGVVAELRPGA</sequence>
<dbReference type="EMBL" id="CP000661">
    <property type="protein sequence ID" value="ABP69220.1"/>
    <property type="molecule type" value="Genomic_DNA"/>
</dbReference>